<evidence type="ECO:0000313" key="8">
    <source>
        <dbReference type="Proteomes" id="UP000323426"/>
    </source>
</evidence>
<dbReference type="NCBIfam" id="TIGR02937">
    <property type="entry name" value="sigma70-ECF"/>
    <property type="match status" value="1"/>
</dbReference>
<proteinExistence type="inferred from homology"/>
<feature type="domain" description="RNA polymerase sigma-70 region 2" evidence="6">
    <location>
        <begin position="21"/>
        <end position="89"/>
    </location>
</feature>
<evidence type="ECO:0000256" key="3">
    <source>
        <dbReference type="ARBA" id="ARBA00023082"/>
    </source>
</evidence>
<organism evidence="7 8">
    <name type="scientific">Adhaeribacter rhizoryzae</name>
    <dbReference type="NCBI Taxonomy" id="2607907"/>
    <lineage>
        <taxon>Bacteria</taxon>
        <taxon>Pseudomonadati</taxon>
        <taxon>Bacteroidota</taxon>
        <taxon>Cytophagia</taxon>
        <taxon>Cytophagales</taxon>
        <taxon>Hymenobacteraceae</taxon>
        <taxon>Adhaeribacter</taxon>
    </lineage>
</organism>
<dbReference type="SUPFAM" id="SSF88659">
    <property type="entry name" value="Sigma3 and sigma4 domains of RNA polymerase sigma factors"/>
    <property type="match status" value="1"/>
</dbReference>
<comment type="similarity">
    <text evidence="1">Belongs to the sigma-70 factor family. ECF subfamily.</text>
</comment>
<keyword evidence="5" id="KW-0804">Transcription</keyword>
<keyword evidence="8" id="KW-1185">Reference proteome</keyword>
<dbReference type="Gene3D" id="1.10.10.10">
    <property type="entry name" value="Winged helix-like DNA-binding domain superfamily/Winged helix DNA-binding domain"/>
    <property type="match status" value="1"/>
</dbReference>
<dbReference type="PANTHER" id="PTHR43133:SF8">
    <property type="entry name" value="RNA POLYMERASE SIGMA FACTOR HI_1459-RELATED"/>
    <property type="match status" value="1"/>
</dbReference>
<comment type="caution">
    <text evidence="7">The sequence shown here is derived from an EMBL/GenBank/DDBJ whole genome shotgun (WGS) entry which is preliminary data.</text>
</comment>
<dbReference type="AlphaFoldDB" id="A0A5M6DMV9"/>
<evidence type="ECO:0000256" key="1">
    <source>
        <dbReference type="ARBA" id="ARBA00010641"/>
    </source>
</evidence>
<dbReference type="GO" id="GO:0003677">
    <property type="term" value="F:DNA binding"/>
    <property type="evidence" value="ECO:0007669"/>
    <property type="project" value="UniProtKB-KW"/>
</dbReference>
<dbReference type="Gene3D" id="1.10.1740.10">
    <property type="match status" value="1"/>
</dbReference>
<dbReference type="PANTHER" id="PTHR43133">
    <property type="entry name" value="RNA POLYMERASE ECF-TYPE SIGMA FACTO"/>
    <property type="match status" value="1"/>
</dbReference>
<dbReference type="InterPro" id="IPR007627">
    <property type="entry name" value="RNA_pol_sigma70_r2"/>
</dbReference>
<dbReference type="EMBL" id="VWSF01000002">
    <property type="protein sequence ID" value="KAA5548877.1"/>
    <property type="molecule type" value="Genomic_DNA"/>
</dbReference>
<accession>A0A5M6DMV9</accession>
<keyword evidence="3" id="KW-0731">Sigma factor</keyword>
<dbReference type="Proteomes" id="UP000323426">
    <property type="component" value="Unassembled WGS sequence"/>
</dbReference>
<evidence type="ECO:0000256" key="5">
    <source>
        <dbReference type="ARBA" id="ARBA00023163"/>
    </source>
</evidence>
<dbReference type="GO" id="GO:0006352">
    <property type="term" value="P:DNA-templated transcription initiation"/>
    <property type="evidence" value="ECO:0007669"/>
    <property type="project" value="InterPro"/>
</dbReference>
<evidence type="ECO:0000313" key="7">
    <source>
        <dbReference type="EMBL" id="KAA5548877.1"/>
    </source>
</evidence>
<dbReference type="InterPro" id="IPR014284">
    <property type="entry name" value="RNA_pol_sigma-70_dom"/>
</dbReference>
<dbReference type="InterPro" id="IPR013324">
    <property type="entry name" value="RNA_pol_sigma_r3/r4-like"/>
</dbReference>
<dbReference type="SUPFAM" id="SSF88946">
    <property type="entry name" value="Sigma2 domain of RNA polymerase sigma factors"/>
    <property type="match status" value="1"/>
</dbReference>
<name>A0A5M6DMV9_9BACT</name>
<evidence type="ECO:0000256" key="2">
    <source>
        <dbReference type="ARBA" id="ARBA00023015"/>
    </source>
</evidence>
<dbReference type="InterPro" id="IPR013325">
    <property type="entry name" value="RNA_pol_sigma_r2"/>
</dbReference>
<evidence type="ECO:0000259" key="6">
    <source>
        <dbReference type="Pfam" id="PF04542"/>
    </source>
</evidence>
<dbReference type="InterPro" id="IPR039425">
    <property type="entry name" value="RNA_pol_sigma-70-like"/>
</dbReference>
<keyword evidence="4" id="KW-0238">DNA-binding</keyword>
<gene>
    <name evidence="7" type="ORF">F0145_03605</name>
</gene>
<keyword evidence="2" id="KW-0805">Transcription regulation</keyword>
<dbReference type="Pfam" id="PF04542">
    <property type="entry name" value="Sigma70_r2"/>
    <property type="match status" value="1"/>
</dbReference>
<evidence type="ECO:0000256" key="4">
    <source>
        <dbReference type="ARBA" id="ARBA00023125"/>
    </source>
</evidence>
<protein>
    <submittedName>
        <fullName evidence="7">Sigma-70 family RNA polymerase sigma factor</fullName>
    </submittedName>
</protein>
<dbReference type="InterPro" id="IPR036388">
    <property type="entry name" value="WH-like_DNA-bd_sf"/>
</dbReference>
<sequence>MATDWRHSFITDREKTLTRVYAQTYPMVLHFVKQHNGTPEDAQDLLQEAIILFYEKVMHEQLVLTASATTYLLAICKNKWHQELEKRQRQARIFLTQTSPNWEEPTIASEQTNLDLGTFVAQLGKKCQEILVSFYYFGHNMPQIAAQHAYRNVHTATVQKFKCLERLRQSLANFTINDFR</sequence>
<reference evidence="7 8" key="1">
    <citation type="submission" date="2019-09" db="EMBL/GenBank/DDBJ databases">
        <title>Genome sequence and assembly of Adhaeribacter sp.</title>
        <authorList>
            <person name="Chhetri G."/>
        </authorList>
    </citation>
    <scope>NUCLEOTIDE SEQUENCE [LARGE SCALE GENOMIC DNA]</scope>
    <source>
        <strain evidence="7 8">DK36</strain>
    </source>
</reference>
<dbReference type="GO" id="GO:0016987">
    <property type="term" value="F:sigma factor activity"/>
    <property type="evidence" value="ECO:0007669"/>
    <property type="project" value="UniProtKB-KW"/>
</dbReference>